<proteinExistence type="predicted"/>
<accession>A0ABT4CQV4</accession>
<protein>
    <submittedName>
        <fullName evidence="1">Uncharacterized protein</fullName>
    </submittedName>
</protein>
<dbReference type="InterPro" id="IPR046731">
    <property type="entry name" value="DUF6623"/>
</dbReference>
<name>A0ABT4CQV4_9CLOT</name>
<dbReference type="RefSeq" id="WP_268050297.1">
    <property type="nucleotide sequence ID" value="NZ_JAPQES010000004.1"/>
</dbReference>
<organism evidence="1 2">
    <name type="scientific">Clostridium ganghwense</name>
    <dbReference type="NCBI Taxonomy" id="312089"/>
    <lineage>
        <taxon>Bacteria</taxon>
        <taxon>Bacillati</taxon>
        <taxon>Bacillota</taxon>
        <taxon>Clostridia</taxon>
        <taxon>Eubacteriales</taxon>
        <taxon>Clostridiaceae</taxon>
        <taxon>Clostridium</taxon>
    </lineage>
</organism>
<dbReference type="EMBL" id="JAPQES010000004">
    <property type="protein sequence ID" value="MCY6371436.1"/>
    <property type="molecule type" value="Genomic_DNA"/>
</dbReference>
<comment type="caution">
    <text evidence="1">The sequence shown here is derived from an EMBL/GenBank/DDBJ whole genome shotgun (WGS) entry which is preliminary data.</text>
</comment>
<dbReference type="Pfam" id="PF20328">
    <property type="entry name" value="DUF6623"/>
    <property type="match status" value="1"/>
</dbReference>
<keyword evidence="2" id="KW-1185">Reference proteome</keyword>
<sequence length="173" mass="19732">MYSDMWRDMVELWRPNKMVLAHAMWTHGHSIQIEYPERIASIKRAGFYAQIKGKPGTRNWFHFAIPTPVIVNSKRLQVGSVLIRFKTGSTDTSINSVHIYDGERKIASFDNLDLSPRQFETRRFKIPGNPKIKFGLGISIGVGFGVESMSHSMEFSSAGCDFLDTFIVYPKLE</sequence>
<reference evidence="1" key="1">
    <citation type="submission" date="2022-12" db="EMBL/GenBank/DDBJ databases">
        <authorList>
            <person name="Wang J."/>
        </authorList>
    </citation>
    <scope>NUCLEOTIDE SEQUENCE</scope>
    <source>
        <strain evidence="1">HY-42-06</strain>
    </source>
</reference>
<dbReference type="Proteomes" id="UP001079657">
    <property type="component" value="Unassembled WGS sequence"/>
</dbReference>
<gene>
    <name evidence="1" type="ORF">OXH55_12370</name>
</gene>
<evidence type="ECO:0000313" key="1">
    <source>
        <dbReference type="EMBL" id="MCY6371436.1"/>
    </source>
</evidence>
<evidence type="ECO:0000313" key="2">
    <source>
        <dbReference type="Proteomes" id="UP001079657"/>
    </source>
</evidence>